<dbReference type="InterPro" id="IPR011333">
    <property type="entry name" value="SKP1/BTB/POZ_sf"/>
</dbReference>
<name>A0A6A6TAF2_9PLEO</name>
<reference evidence="2" key="1">
    <citation type="journal article" date="2020" name="Stud. Mycol.">
        <title>101 Dothideomycetes genomes: a test case for predicting lifestyles and emergence of pathogens.</title>
        <authorList>
            <person name="Haridas S."/>
            <person name="Albert R."/>
            <person name="Binder M."/>
            <person name="Bloem J."/>
            <person name="Labutti K."/>
            <person name="Salamov A."/>
            <person name="Andreopoulos B."/>
            <person name="Baker S."/>
            <person name="Barry K."/>
            <person name="Bills G."/>
            <person name="Bluhm B."/>
            <person name="Cannon C."/>
            <person name="Castanera R."/>
            <person name="Culley D."/>
            <person name="Daum C."/>
            <person name="Ezra D."/>
            <person name="Gonzalez J."/>
            <person name="Henrissat B."/>
            <person name="Kuo A."/>
            <person name="Liang C."/>
            <person name="Lipzen A."/>
            <person name="Lutzoni F."/>
            <person name="Magnuson J."/>
            <person name="Mondo S."/>
            <person name="Nolan M."/>
            <person name="Ohm R."/>
            <person name="Pangilinan J."/>
            <person name="Park H.-J."/>
            <person name="Ramirez L."/>
            <person name="Alfaro M."/>
            <person name="Sun H."/>
            <person name="Tritt A."/>
            <person name="Yoshinaga Y."/>
            <person name="Zwiers L.-H."/>
            <person name="Turgeon B."/>
            <person name="Goodwin S."/>
            <person name="Spatafora J."/>
            <person name="Crous P."/>
            <person name="Grigoriev I."/>
        </authorList>
    </citation>
    <scope>NUCLEOTIDE SEQUENCE</scope>
    <source>
        <strain evidence="2">CBS 122681</strain>
    </source>
</reference>
<dbReference type="Proteomes" id="UP000799324">
    <property type="component" value="Unassembled WGS sequence"/>
</dbReference>
<feature type="region of interest" description="Disordered" evidence="1">
    <location>
        <begin position="1"/>
        <end position="26"/>
    </location>
</feature>
<gene>
    <name evidence="2" type="ORF">K491DRAFT_746068</name>
</gene>
<dbReference type="EMBL" id="MU004343">
    <property type="protein sequence ID" value="KAF2655878.1"/>
    <property type="molecule type" value="Genomic_DNA"/>
</dbReference>
<dbReference type="PANTHER" id="PTHR47843:SF2">
    <property type="entry name" value="BTB DOMAIN-CONTAINING PROTEIN"/>
    <property type="match status" value="1"/>
</dbReference>
<proteinExistence type="predicted"/>
<feature type="compositionally biased region" description="Polar residues" evidence="1">
    <location>
        <begin position="17"/>
        <end position="26"/>
    </location>
</feature>
<protein>
    <recommendedName>
        <fullName evidence="4">BTB domain-containing protein</fullName>
    </recommendedName>
</protein>
<keyword evidence="3" id="KW-1185">Reference proteome</keyword>
<dbReference type="Gene3D" id="3.30.710.10">
    <property type="entry name" value="Potassium Channel Kv1.1, Chain A"/>
    <property type="match status" value="1"/>
</dbReference>
<evidence type="ECO:0008006" key="4">
    <source>
        <dbReference type="Google" id="ProtNLM"/>
    </source>
</evidence>
<dbReference type="PANTHER" id="PTHR47843">
    <property type="entry name" value="BTB DOMAIN-CONTAINING PROTEIN-RELATED"/>
    <property type="match status" value="1"/>
</dbReference>
<evidence type="ECO:0000313" key="2">
    <source>
        <dbReference type="EMBL" id="KAF2655878.1"/>
    </source>
</evidence>
<organism evidence="2 3">
    <name type="scientific">Lophiostoma macrostomum CBS 122681</name>
    <dbReference type="NCBI Taxonomy" id="1314788"/>
    <lineage>
        <taxon>Eukaryota</taxon>
        <taxon>Fungi</taxon>
        <taxon>Dikarya</taxon>
        <taxon>Ascomycota</taxon>
        <taxon>Pezizomycotina</taxon>
        <taxon>Dothideomycetes</taxon>
        <taxon>Pleosporomycetidae</taxon>
        <taxon>Pleosporales</taxon>
        <taxon>Lophiostomataceae</taxon>
        <taxon>Lophiostoma</taxon>
    </lineage>
</organism>
<feature type="compositionally biased region" description="Low complexity" evidence="1">
    <location>
        <begin position="1"/>
        <end position="16"/>
    </location>
</feature>
<accession>A0A6A6TAF2</accession>
<dbReference type="OrthoDB" id="194443at2759"/>
<dbReference type="AlphaFoldDB" id="A0A6A6TAF2"/>
<dbReference type="SUPFAM" id="SSF54695">
    <property type="entry name" value="POZ domain"/>
    <property type="match status" value="1"/>
</dbReference>
<sequence>MAAASPQAPANGASASLVTTKPTQHSIIRREKPAVPELYPSLLDVQKRHQPHLYAFPHPRSELNVNRYRLRGTGIEVCVGSPFGMPTWSLPKALISHYSEFLKAGCTRNFKERDENCIRLPEDDSEVFSCFVNWMYYGSYIPPFGVIRSKENFHAKAWVLGDKLLATHFKNYAMAHVHAALKPAEGCDIRPITPTDMRYVCANTTTGSPLRRYYLDVCAAHFSNAKYVQGTTEDWDDVLGDYADARIFLLQASRASLGHGLFVKALENYLQ</sequence>
<dbReference type="CDD" id="cd18186">
    <property type="entry name" value="BTB_POZ_ZBTB_KLHL-like"/>
    <property type="match status" value="1"/>
</dbReference>
<evidence type="ECO:0000256" key="1">
    <source>
        <dbReference type="SAM" id="MobiDB-lite"/>
    </source>
</evidence>
<evidence type="ECO:0000313" key="3">
    <source>
        <dbReference type="Proteomes" id="UP000799324"/>
    </source>
</evidence>